<dbReference type="PANTHER" id="PTHR12048:SF0">
    <property type="entry name" value="CCAAT_ENHANCER-BINDING PROTEIN ZETA"/>
    <property type="match status" value="1"/>
</dbReference>
<evidence type="ECO:0000313" key="2">
    <source>
        <dbReference type="EMBL" id="GFH16007.1"/>
    </source>
</evidence>
<reference evidence="2 3" key="1">
    <citation type="submission" date="2020-02" db="EMBL/GenBank/DDBJ databases">
        <title>Draft genome sequence of Haematococcus lacustris strain NIES-144.</title>
        <authorList>
            <person name="Morimoto D."/>
            <person name="Nakagawa S."/>
            <person name="Yoshida T."/>
            <person name="Sawayama S."/>
        </authorList>
    </citation>
    <scope>NUCLEOTIDE SEQUENCE [LARGE SCALE GENOMIC DNA]</scope>
    <source>
        <strain evidence="2 3">NIES-144</strain>
    </source>
</reference>
<comment type="caution">
    <text evidence="2">The sequence shown here is derived from an EMBL/GenBank/DDBJ whole genome shotgun (WGS) entry which is preliminary data.</text>
</comment>
<dbReference type="EMBL" id="BLLF01000932">
    <property type="protein sequence ID" value="GFH16007.1"/>
    <property type="molecule type" value="Genomic_DNA"/>
</dbReference>
<sequence>IADAFDDFAPHKAKQPLSTVAKVKLSASERKPVAETAAGGGKQSSQQARNVSPPAEVKQAPEREWNFGVGPRPGEQHGKSLLGKSDPTIWFEAAAALPPLPASDQPISDEDVERLRQQGEQMLANEAASFEREMQKRNAADYKWLQQVKRQGTTADKVAAITLQVQESAVANLAGLDMLLGWVTRRQGGREVVRQALEALQELFLTVLLPDGRRLKHLESQPLASLPSGKEGAKYLLWWFLEDQIKVRYGLFVGALEECSRDNLEFLKDKATKALYTLLVKKPEAEARLLGALVNKLGDPARKLASKAGYLLSQLLLQHPVMKPVVLREVRGQPLAGWCCCLCHYWRWWWLAAEYKTVAAPHSLSAHCTLRWQGFCITKAWEAHMQHNLHAPSLPAAARQGSCTEQQLGGLMSSHPV</sequence>
<dbReference type="Proteomes" id="UP000485058">
    <property type="component" value="Unassembled WGS sequence"/>
</dbReference>
<keyword evidence="3" id="KW-1185">Reference proteome</keyword>
<dbReference type="AlphaFoldDB" id="A0A699Z0I8"/>
<feature type="non-terminal residue" evidence="2">
    <location>
        <position position="417"/>
    </location>
</feature>
<accession>A0A699Z0I8</accession>
<evidence type="ECO:0000256" key="1">
    <source>
        <dbReference type="SAM" id="MobiDB-lite"/>
    </source>
</evidence>
<name>A0A699Z0I8_HAELA</name>
<organism evidence="2 3">
    <name type="scientific">Haematococcus lacustris</name>
    <name type="common">Green alga</name>
    <name type="synonym">Haematococcus pluvialis</name>
    <dbReference type="NCBI Taxonomy" id="44745"/>
    <lineage>
        <taxon>Eukaryota</taxon>
        <taxon>Viridiplantae</taxon>
        <taxon>Chlorophyta</taxon>
        <taxon>core chlorophytes</taxon>
        <taxon>Chlorophyceae</taxon>
        <taxon>CS clade</taxon>
        <taxon>Chlamydomonadales</taxon>
        <taxon>Haematococcaceae</taxon>
        <taxon>Haematococcus</taxon>
    </lineage>
</organism>
<gene>
    <name evidence="2" type="ORF">HaLaN_12350</name>
</gene>
<proteinExistence type="predicted"/>
<evidence type="ECO:0000313" key="3">
    <source>
        <dbReference type="Proteomes" id="UP000485058"/>
    </source>
</evidence>
<dbReference type="GO" id="GO:0005634">
    <property type="term" value="C:nucleus"/>
    <property type="evidence" value="ECO:0007669"/>
    <property type="project" value="TreeGrafter"/>
</dbReference>
<feature type="non-terminal residue" evidence="2">
    <location>
        <position position="1"/>
    </location>
</feature>
<protein>
    <submittedName>
        <fullName evidence="2">CBF domain-containing protein</fullName>
    </submittedName>
</protein>
<dbReference type="PANTHER" id="PTHR12048">
    <property type="entry name" value="CCAAT-BINDING FACTOR-RELATED"/>
    <property type="match status" value="1"/>
</dbReference>
<dbReference type="InterPro" id="IPR040155">
    <property type="entry name" value="CEBPZ/Mak21-like"/>
</dbReference>
<feature type="region of interest" description="Disordered" evidence="1">
    <location>
        <begin position="30"/>
        <end position="77"/>
    </location>
</feature>